<reference evidence="5" key="2">
    <citation type="submission" date="2025-04" db="UniProtKB">
        <authorList>
            <consortium name="RefSeq"/>
        </authorList>
    </citation>
    <scope>IDENTIFICATION</scope>
</reference>
<dbReference type="Pfam" id="PF10238">
    <property type="entry name" value="Eapp_C"/>
    <property type="match status" value="1"/>
</dbReference>
<keyword evidence="4" id="KW-1185">Reference proteome</keyword>
<accession>A0A2C9JEU0</accession>
<proteinExistence type="predicted"/>
<dbReference type="GO" id="GO:0005634">
    <property type="term" value="C:nucleus"/>
    <property type="evidence" value="ECO:0007669"/>
    <property type="project" value="TreeGrafter"/>
</dbReference>
<dbReference type="Proteomes" id="UP001165740">
    <property type="component" value="Chromosome 3"/>
</dbReference>
<dbReference type="STRING" id="6526.A0A2C9JEU0"/>
<dbReference type="InterPro" id="IPR019370">
    <property type="entry name" value="E2F-assoc_phosphoprotein"/>
</dbReference>
<organism evidence="2 3">
    <name type="scientific">Biomphalaria glabrata</name>
    <name type="common">Bloodfluke planorb</name>
    <name type="synonym">Freshwater snail</name>
    <dbReference type="NCBI Taxonomy" id="6526"/>
    <lineage>
        <taxon>Eukaryota</taxon>
        <taxon>Metazoa</taxon>
        <taxon>Spiralia</taxon>
        <taxon>Lophotrochozoa</taxon>
        <taxon>Mollusca</taxon>
        <taxon>Gastropoda</taxon>
        <taxon>Heterobranchia</taxon>
        <taxon>Euthyneura</taxon>
        <taxon>Panpulmonata</taxon>
        <taxon>Hygrophila</taxon>
        <taxon>Lymnaeoidea</taxon>
        <taxon>Planorbidae</taxon>
        <taxon>Biomphalaria</taxon>
    </lineage>
</organism>
<dbReference type="OrthoDB" id="122464at2759"/>
<feature type="compositionally biased region" description="Low complexity" evidence="1">
    <location>
        <begin position="55"/>
        <end position="68"/>
    </location>
</feature>
<dbReference type="EnsemblMetazoa" id="BGLB001542-RB">
    <property type="protein sequence ID" value="BGLB001542-PB"/>
    <property type="gene ID" value="BGLB001542"/>
</dbReference>
<reference evidence="2" key="1">
    <citation type="submission" date="2020-05" db="UniProtKB">
        <authorList>
            <consortium name="EnsemblMetazoa"/>
        </authorList>
    </citation>
    <scope>IDENTIFICATION</scope>
    <source>
        <strain evidence="2">BB02</strain>
    </source>
</reference>
<feature type="compositionally biased region" description="Low complexity" evidence="1">
    <location>
        <begin position="246"/>
        <end position="260"/>
    </location>
</feature>
<dbReference type="VEuPathDB" id="VectorBase:BGLB001542"/>
<feature type="compositionally biased region" description="Basic residues" evidence="1">
    <location>
        <begin position="43"/>
        <end position="54"/>
    </location>
</feature>
<name>A0A2C9JEU0_BIOGL</name>
<evidence type="ECO:0000313" key="4">
    <source>
        <dbReference type="Proteomes" id="UP001165740"/>
    </source>
</evidence>
<dbReference type="VEuPathDB" id="VectorBase:BGLAX_049537"/>
<evidence type="ECO:0000256" key="1">
    <source>
        <dbReference type="SAM" id="MobiDB-lite"/>
    </source>
</evidence>
<feature type="compositionally biased region" description="Acidic residues" evidence="1">
    <location>
        <begin position="10"/>
        <end position="19"/>
    </location>
</feature>
<feature type="region of interest" description="Disordered" evidence="1">
    <location>
        <begin position="226"/>
        <end position="260"/>
    </location>
</feature>
<dbReference type="AlphaFoldDB" id="A0A2C9JEU0"/>
<evidence type="ECO:0000313" key="5">
    <source>
        <dbReference type="RefSeq" id="XP_013067165.1"/>
    </source>
</evidence>
<dbReference type="PANTHER" id="PTHR15967">
    <property type="entry name" value="E2F-ASSOCIATED PHOSPHOPROTEIN"/>
    <property type="match status" value="1"/>
</dbReference>
<dbReference type="Proteomes" id="UP000076420">
    <property type="component" value="Unassembled WGS sequence"/>
</dbReference>
<dbReference type="OMA" id="CFVNKEE"/>
<dbReference type="GeneID" id="106055450"/>
<protein>
    <submittedName>
        <fullName evidence="5">E2F-associated phosphoprotein-like</fullName>
    </submittedName>
</protein>
<gene>
    <name evidence="2" type="primary">106055450</name>
    <name evidence="5" type="synonym">LOC106055450</name>
</gene>
<dbReference type="KEGG" id="bgt:106055450"/>
<sequence length="294" mass="33222">MYSREKGYDLFEDEDDDSLSDANGTSSDDEIDIILHGTPEQRKKLKQSYRKKHQGQQQSKKSNLTSKSSSEDEFEKEMNSELNKQVQVLESNRDRGIMRAITSTSAADTGVSTLQVSKKTASQFYDGAYFDSDEEDDAEINKHTVVSNDDLLYDPDMDDEDQKWVDKQRNHGLSRDSNSKGMKAPNSDALLDCPACMTTLCLDCQRHEVYRNQYRAMFVMNCTPDPSESLECPEQATKKRKKKKGSQSSNSQTSGNSLSSDVFHPVKCNECKTVVGVIDSEEVYHFFNVLASYT</sequence>
<dbReference type="PANTHER" id="PTHR15967:SF0">
    <property type="entry name" value="E2F-ASSOCIATED PHOSPHOPROTEIN"/>
    <property type="match status" value="1"/>
</dbReference>
<feature type="region of interest" description="Disordered" evidence="1">
    <location>
        <begin position="1"/>
        <end position="86"/>
    </location>
</feature>
<evidence type="ECO:0000313" key="2">
    <source>
        <dbReference type="EnsemblMetazoa" id="BGLB001542-PB"/>
    </source>
</evidence>
<dbReference type="RefSeq" id="XP_013067165.1">
    <property type="nucleotide sequence ID" value="XM_013211711.2"/>
</dbReference>
<evidence type="ECO:0000313" key="3">
    <source>
        <dbReference type="Proteomes" id="UP000076420"/>
    </source>
</evidence>